<dbReference type="SMART" id="SM00860">
    <property type="entry name" value="SMI1_KNR4"/>
    <property type="match status" value="1"/>
</dbReference>
<sequence>MLTKRNDSYELNNSSIFELESFCRVKLPHSFIEFFRNNNGVAFEGLTYDIDNEERLIERTLLITNDSNLSDDIMQYEIKVVLAQIEERLTDNEDLVGAELLPFAHVFGGDFLCLNFKDSNIEPSVVLWDHNESDELSPAFVLVSDSFEAFVERL</sequence>
<accession>A0A8I2H4K5</accession>
<dbReference type="Gene3D" id="3.40.1580.10">
    <property type="entry name" value="SMI1/KNR4-like"/>
    <property type="match status" value="1"/>
</dbReference>
<dbReference type="InterPro" id="IPR018958">
    <property type="entry name" value="Knr4/Smi1-like_dom"/>
</dbReference>
<dbReference type="Proteomes" id="UP000646877">
    <property type="component" value="Unassembled WGS sequence"/>
</dbReference>
<dbReference type="EMBL" id="WEIA01000033">
    <property type="protein sequence ID" value="NLR24372.1"/>
    <property type="molecule type" value="Genomic_DNA"/>
</dbReference>
<evidence type="ECO:0000313" key="2">
    <source>
        <dbReference type="EMBL" id="NLR24372.1"/>
    </source>
</evidence>
<evidence type="ECO:0000313" key="4">
    <source>
        <dbReference type="Proteomes" id="UP000646877"/>
    </source>
</evidence>
<dbReference type="Pfam" id="PF14568">
    <property type="entry name" value="SUKH_6"/>
    <property type="match status" value="1"/>
</dbReference>
<reference evidence="2" key="1">
    <citation type="submission" date="2019-10" db="EMBL/GenBank/DDBJ databases">
        <authorList>
            <person name="Paulsen S."/>
        </authorList>
    </citation>
    <scope>NUCLEOTIDE SEQUENCE</scope>
    <source>
        <strain evidence="2">LMG 19692</strain>
    </source>
</reference>
<evidence type="ECO:0000313" key="5">
    <source>
        <dbReference type="Proteomes" id="UP001304419"/>
    </source>
</evidence>
<reference evidence="3 5" key="2">
    <citation type="submission" date="2023-10" db="EMBL/GenBank/DDBJ databases">
        <title>To unveil natural product biosynthetic capacity in Pseudoalteromonas.</title>
        <authorList>
            <person name="Wang J."/>
        </authorList>
    </citation>
    <scope>NUCLEOTIDE SEQUENCE [LARGE SCALE GENOMIC DNA]</scope>
    <source>
        <strain evidence="3 5">DSM 15914</strain>
    </source>
</reference>
<dbReference type="InterPro" id="IPR037883">
    <property type="entry name" value="Knr4/Smi1-like_sf"/>
</dbReference>
<dbReference type="EMBL" id="CP137579">
    <property type="protein sequence ID" value="WOX30570.1"/>
    <property type="molecule type" value="Genomic_DNA"/>
</dbReference>
<evidence type="ECO:0000313" key="3">
    <source>
        <dbReference type="EMBL" id="WOX30570.1"/>
    </source>
</evidence>
<dbReference type="Proteomes" id="UP001304419">
    <property type="component" value="Chromosome 2"/>
</dbReference>
<dbReference type="RefSeq" id="WP_130127515.1">
    <property type="nucleotide sequence ID" value="NZ_CBCSDF010000036.1"/>
</dbReference>
<organism evidence="2 4">
    <name type="scientific">Pseudoalteromonas maricaloris</name>
    <dbReference type="NCBI Taxonomy" id="184924"/>
    <lineage>
        <taxon>Bacteria</taxon>
        <taxon>Pseudomonadati</taxon>
        <taxon>Pseudomonadota</taxon>
        <taxon>Gammaproteobacteria</taxon>
        <taxon>Alteromonadales</taxon>
        <taxon>Pseudoalteromonadaceae</taxon>
        <taxon>Pseudoalteromonas</taxon>
    </lineage>
</organism>
<keyword evidence="5" id="KW-1185">Reference proteome</keyword>
<feature type="domain" description="Knr4/Smi1-like" evidence="1">
    <location>
        <begin position="10"/>
        <end position="153"/>
    </location>
</feature>
<dbReference type="AlphaFoldDB" id="A0A8I2H4K5"/>
<proteinExistence type="predicted"/>
<evidence type="ECO:0000259" key="1">
    <source>
        <dbReference type="SMART" id="SM00860"/>
    </source>
</evidence>
<name>A0A8I2H4K5_9GAMM</name>
<protein>
    <submittedName>
        <fullName evidence="2">SMI1/KNR4 family protein</fullName>
    </submittedName>
</protein>
<dbReference type="SUPFAM" id="SSF160631">
    <property type="entry name" value="SMI1/KNR4-like"/>
    <property type="match status" value="1"/>
</dbReference>
<gene>
    <name evidence="2" type="ORF">F9Y85_24320</name>
    <name evidence="3" type="ORF">R5H13_22055</name>
</gene>